<reference evidence="1" key="1">
    <citation type="journal article" date="2012" name="Proc. Natl. Acad. Sci. U.S.A.">
        <title>Antigenic diversity is generated by distinct evolutionary mechanisms in African trypanosome species.</title>
        <authorList>
            <person name="Jackson A.P."/>
            <person name="Berry A."/>
            <person name="Aslett M."/>
            <person name="Allison H.C."/>
            <person name="Burton P."/>
            <person name="Vavrova-Anderson J."/>
            <person name="Brown R."/>
            <person name="Browne H."/>
            <person name="Corton N."/>
            <person name="Hauser H."/>
            <person name="Gamble J."/>
            <person name="Gilderthorp R."/>
            <person name="Marcello L."/>
            <person name="McQuillan J."/>
            <person name="Otto T.D."/>
            <person name="Quail M.A."/>
            <person name="Sanders M.J."/>
            <person name="van Tonder A."/>
            <person name="Ginger M.L."/>
            <person name="Field M.C."/>
            <person name="Barry J.D."/>
            <person name="Hertz-Fowler C."/>
            <person name="Berriman M."/>
        </authorList>
    </citation>
    <scope>NUCLEOTIDE SEQUENCE</scope>
    <source>
        <strain evidence="1">IL3000</strain>
    </source>
</reference>
<dbReference type="AlphaFoldDB" id="G0ULC3"/>
<name>G0ULC3_TRYCI</name>
<proteinExistence type="predicted"/>
<evidence type="ECO:0000313" key="1">
    <source>
        <dbReference type="EMBL" id="CCC90178.1"/>
    </source>
</evidence>
<dbReference type="EMBL" id="HE575317">
    <property type="protein sequence ID" value="CCC90178.1"/>
    <property type="molecule type" value="Genomic_DNA"/>
</dbReference>
<dbReference type="VEuPathDB" id="TriTrypDB:TcIL3000_4_2690"/>
<protein>
    <submittedName>
        <fullName evidence="1">Uncharacterized protein TCIL3000_4_2690</fullName>
    </submittedName>
</protein>
<dbReference type="Gene3D" id="1.25.40.10">
    <property type="entry name" value="Tetratricopeptide repeat domain"/>
    <property type="match status" value="1"/>
</dbReference>
<gene>
    <name evidence="1" type="ORF">TCIL3000_4_2690</name>
</gene>
<accession>G0ULC3</accession>
<sequence length="567" mass="63290">MRKYSCFSIFGHLIVKPQRVHGAGCRGSPLRHVHSGGKLELGEHSKREEVQSVCRSLLDVMATLLTNRQCLYRDAVLHDALNPHRRRLQCLLEGAVPDTTATGTPKELTTEKVLECRDYWKISVRDGISTLVDFYNAFLMSNFVNSHSDVQVVLDVMQQSDHIDPTAETYTAIMLSFISLRKGPNPVIGDTAFHYFGHALKTRGESFITPELWGALFVACAVVGAAEKLVEQWWDLMLKVCEGASVPLPFGAVHAALTWCSSRGDIERALRFFQAAKSKSLILFTPEGTPVVIESGGLMNKSASTVVQHFQLRLIVKLMVTTKAVEHDGGLRALVVDDVRRLIDPAVLQRAEWGVINDLISGLSLQSAMQLLKFRSAKDPEGDGAVPFTLWASLLRRCARDHHIDQAESLFLFIRKRFELLSEQKAELVEIMMRMFATLPQGDFASAMALFVEHVLDHPPAEPAVEPNTTMYNLLIRAADTRNAAMMTFLEACSAGIEMNMETFESLCRSNRFGTIASLSRKLPYDYHASKLDQQLRIPSNIDAHLRREEAMKLRGKPLVDSTGEVN</sequence>
<organism evidence="1">
    <name type="scientific">Trypanosoma congolense (strain IL3000)</name>
    <dbReference type="NCBI Taxonomy" id="1068625"/>
    <lineage>
        <taxon>Eukaryota</taxon>
        <taxon>Discoba</taxon>
        <taxon>Euglenozoa</taxon>
        <taxon>Kinetoplastea</taxon>
        <taxon>Metakinetoplastina</taxon>
        <taxon>Trypanosomatida</taxon>
        <taxon>Trypanosomatidae</taxon>
        <taxon>Trypanosoma</taxon>
        <taxon>Nannomonas</taxon>
    </lineage>
</organism>
<dbReference type="InterPro" id="IPR011990">
    <property type="entry name" value="TPR-like_helical_dom_sf"/>
</dbReference>